<reference evidence="2" key="1">
    <citation type="submission" date="2022-12" db="EMBL/GenBank/DDBJ databases">
        <title>Draft genome assemblies for two species of Escallonia (Escalloniales).</title>
        <authorList>
            <person name="Chanderbali A."/>
            <person name="Dervinis C."/>
            <person name="Anghel I."/>
            <person name="Soltis D."/>
            <person name="Soltis P."/>
            <person name="Zapata F."/>
        </authorList>
    </citation>
    <scope>NUCLEOTIDE SEQUENCE</scope>
    <source>
        <strain evidence="2">UCBG64.0493</strain>
        <tissue evidence="2">Leaf</tissue>
    </source>
</reference>
<name>A0AA88VCR9_9ASTE</name>
<accession>A0AA88VCR9</accession>
<comment type="caution">
    <text evidence="2">The sequence shown here is derived from an EMBL/GenBank/DDBJ whole genome shotgun (WGS) entry which is preliminary data.</text>
</comment>
<dbReference type="Pfam" id="PF03732">
    <property type="entry name" value="Retrotrans_gag"/>
    <property type="match status" value="1"/>
</dbReference>
<dbReference type="AlphaFoldDB" id="A0AA88VCR9"/>
<dbReference type="Proteomes" id="UP001188597">
    <property type="component" value="Unassembled WGS sequence"/>
</dbReference>
<evidence type="ECO:0000313" key="2">
    <source>
        <dbReference type="EMBL" id="KAK3005824.1"/>
    </source>
</evidence>
<organism evidence="2 3">
    <name type="scientific">Escallonia herrerae</name>
    <dbReference type="NCBI Taxonomy" id="1293975"/>
    <lineage>
        <taxon>Eukaryota</taxon>
        <taxon>Viridiplantae</taxon>
        <taxon>Streptophyta</taxon>
        <taxon>Embryophyta</taxon>
        <taxon>Tracheophyta</taxon>
        <taxon>Spermatophyta</taxon>
        <taxon>Magnoliopsida</taxon>
        <taxon>eudicotyledons</taxon>
        <taxon>Gunneridae</taxon>
        <taxon>Pentapetalae</taxon>
        <taxon>asterids</taxon>
        <taxon>campanulids</taxon>
        <taxon>Escalloniales</taxon>
        <taxon>Escalloniaceae</taxon>
        <taxon>Escallonia</taxon>
    </lineage>
</organism>
<gene>
    <name evidence="2" type="ORF">RJ639_016971</name>
</gene>
<dbReference type="EMBL" id="JAVXUP010002080">
    <property type="protein sequence ID" value="KAK3005824.1"/>
    <property type="molecule type" value="Genomic_DNA"/>
</dbReference>
<protein>
    <recommendedName>
        <fullName evidence="1">Retrotransposon gag domain-containing protein</fullName>
    </recommendedName>
</protein>
<keyword evidence="3" id="KW-1185">Reference proteome</keyword>
<feature type="domain" description="Retrotransposon gag" evidence="1">
    <location>
        <begin position="11"/>
        <end position="79"/>
    </location>
</feature>
<evidence type="ECO:0000313" key="3">
    <source>
        <dbReference type="Proteomes" id="UP001188597"/>
    </source>
</evidence>
<sequence length="148" mass="17090">MGCTDAQKIELTVYELDGEVDHWWKVIEDSKTSEQHRAMTWDQFKVLFFECYFFRSVKGQMYCDFLNLRQEDNESVAEYGVQVLFVRGATSDMVVRVAIGIRERVSGVAKRVIISEIVLLQHQDNLAHKTKDTAMHFYKGADGCESEP</sequence>
<proteinExistence type="predicted"/>
<dbReference type="InterPro" id="IPR005162">
    <property type="entry name" value="Retrotrans_gag_dom"/>
</dbReference>
<evidence type="ECO:0000259" key="1">
    <source>
        <dbReference type="Pfam" id="PF03732"/>
    </source>
</evidence>